<name>A0A4Q0XF84_9FLAO</name>
<gene>
    <name evidence="2" type="ORF">ESZ48_10695</name>
</gene>
<dbReference type="Gene3D" id="2.60.40.3620">
    <property type="match status" value="3"/>
</dbReference>
<dbReference type="OrthoDB" id="975117at2"/>
<reference evidence="2 3" key="1">
    <citation type="submission" date="2019-01" db="EMBL/GenBank/DDBJ databases">
        <title>Genome sequence of the Antarctic species Gelidibacter gilvus ACAM 158(T).</title>
        <authorList>
            <person name="Bowman J.P."/>
        </authorList>
    </citation>
    <scope>NUCLEOTIDE SEQUENCE [LARGE SCALE GENOMIC DNA]</scope>
    <source>
        <strain evidence="2 3">IC158</strain>
    </source>
</reference>
<dbReference type="RefSeq" id="WP_129017474.1">
    <property type="nucleotide sequence ID" value="NZ_SDDZ01000005.1"/>
</dbReference>
<dbReference type="Proteomes" id="UP000289792">
    <property type="component" value="Unassembled WGS sequence"/>
</dbReference>
<dbReference type="CDD" id="cd12956">
    <property type="entry name" value="CBM_SusE-F_like"/>
    <property type="match status" value="3"/>
</dbReference>
<evidence type="ECO:0000313" key="3">
    <source>
        <dbReference type="Proteomes" id="UP000289792"/>
    </source>
</evidence>
<dbReference type="InterPro" id="IPR025970">
    <property type="entry name" value="SusE"/>
</dbReference>
<protein>
    <submittedName>
        <fullName evidence="2">SusF/SusE family outer membrane protein</fullName>
    </submittedName>
</protein>
<evidence type="ECO:0000259" key="1">
    <source>
        <dbReference type="Pfam" id="PF14292"/>
    </source>
</evidence>
<dbReference type="EMBL" id="SDDZ01000005">
    <property type="protein sequence ID" value="RXJ49906.1"/>
    <property type="molecule type" value="Genomic_DNA"/>
</dbReference>
<feature type="domain" description="SusE outer membrane protein" evidence="1">
    <location>
        <begin position="24"/>
        <end position="118"/>
    </location>
</feature>
<keyword evidence="3" id="KW-1185">Reference proteome</keyword>
<dbReference type="AlphaFoldDB" id="A0A4Q0XF84"/>
<accession>A0A4Q0XF84</accession>
<sequence length="450" mass="48699">MKNFKIFSLFILAMIGLNSCETDDDVIFIAQEPGEFVLTNTILPEYILTASTGSNLGERFTWNSADFGVPTNVSYDLQRSIIGDFSDAVLVGTTSGNEIAMTIGQMMAAATEAGLDANPATPEPNTGSFSVRIRAYVGGGGSNTEKFSDNKTISVVLQEAQTGGSEITKSTWGIVGSGAPNGWDGPDVPFYTTKESNVIVAYATLVDGQIKFRENNAWGGDYGDLNGDGVLDQDPDNNINVTAGTYKITIDWTDNTYTLEKFYWGLVGSATPNGWDGPDTKLQYDFNTDSFKTVVQLKDGELKFRMNDAWGGDYGDLTGDGVLDQDADNNITVTAGYYLVTANFNTLEYSIEPTEIWGAVGSSTPNGWDGPDYKFTRDFSNPGVWVLKNITLVDGELKFRMNDAWGGDYGDLTGDGVLDQEPDNNIAVTAGTYTITLDFSDAGRPTYTMK</sequence>
<comment type="caution">
    <text evidence="2">The sequence shown here is derived from an EMBL/GenBank/DDBJ whole genome shotgun (WGS) entry which is preliminary data.</text>
</comment>
<organism evidence="2 3">
    <name type="scientific">Gelidibacter gilvus</name>
    <dbReference type="NCBI Taxonomy" id="59602"/>
    <lineage>
        <taxon>Bacteria</taxon>
        <taxon>Pseudomonadati</taxon>
        <taxon>Bacteroidota</taxon>
        <taxon>Flavobacteriia</taxon>
        <taxon>Flavobacteriales</taxon>
        <taxon>Flavobacteriaceae</taxon>
        <taxon>Gelidibacter</taxon>
    </lineage>
</organism>
<proteinExistence type="predicted"/>
<dbReference type="Pfam" id="PF14292">
    <property type="entry name" value="SusE"/>
    <property type="match status" value="1"/>
</dbReference>
<evidence type="ECO:0000313" key="2">
    <source>
        <dbReference type="EMBL" id="RXJ49906.1"/>
    </source>
</evidence>